<keyword evidence="2" id="KW-1185">Reference proteome</keyword>
<accession>A0A251RAD2</accession>
<gene>
    <name evidence="1" type="ORF">PRUPE_1G379900</name>
</gene>
<evidence type="ECO:0000313" key="1">
    <source>
        <dbReference type="EMBL" id="ONI32690.1"/>
    </source>
</evidence>
<evidence type="ECO:0000313" key="2">
    <source>
        <dbReference type="Proteomes" id="UP000006882"/>
    </source>
</evidence>
<protein>
    <submittedName>
        <fullName evidence="1">Uncharacterized protein</fullName>
    </submittedName>
</protein>
<reference evidence="1 2" key="1">
    <citation type="journal article" date="2013" name="Nat. Genet.">
        <title>The high-quality draft genome of peach (Prunus persica) identifies unique patterns of genetic diversity, domestication and genome evolution.</title>
        <authorList>
            <consortium name="International Peach Genome Initiative"/>
            <person name="Verde I."/>
            <person name="Abbott A.G."/>
            <person name="Scalabrin S."/>
            <person name="Jung S."/>
            <person name="Shu S."/>
            <person name="Marroni F."/>
            <person name="Zhebentyayeva T."/>
            <person name="Dettori M.T."/>
            <person name="Grimwood J."/>
            <person name="Cattonaro F."/>
            <person name="Zuccolo A."/>
            <person name="Rossini L."/>
            <person name="Jenkins J."/>
            <person name="Vendramin E."/>
            <person name="Meisel L.A."/>
            <person name="Decroocq V."/>
            <person name="Sosinski B."/>
            <person name="Prochnik S."/>
            <person name="Mitros T."/>
            <person name="Policriti A."/>
            <person name="Cipriani G."/>
            <person name="Dondini L."/>
            <person name="Ficklin S."/>
            <person name="Goodstein D.M."/>
            <person name="Xuan P."/>
            <person name="Del Fabbro C."/>
            <person name="Aramini V."/>
            <person name="Copetti D."/>
            <person name="Gonzalez S."/>
            <person name="Horner D.S."/>
            <person name="Falchi R."/>
            <person name="Lucas S."/>
            <person name="Mica E."/>
            <person name="Maldonado J."/>
            <person name="Lazzari B."/>
            <person name="Bielenberg D."/>
            <person name="Pirona R."/>
            <person name="Miculan M."/>
            <person name="Barakat A."/>
            <person name="Testolin R."/>
            <person name="Stella A."/>
            <person name="Tartarini S."/>
            <person name="Tonutti P."/>
            <person name="Arus P."/>
            <person name="Orellana A."/>
            <person name="Wells C."/>
            <person name="Main D."/>
            <person name="Vizzotto G."/>
            <person name="Silva H."/>
            <person name="Salamini F."/>
            <person name="Schmutz J."/>
            <person name="Morgante M."/>
            <person name="Rokhsar D.S."/>
        </authorList>
    </citation>
    <scope>NUCLEOTIDE SEQUENCE [LARGE SCALE GENOMIC DNA]</scope>
    <source>
        <strain evidence="2">cv. Nemared</strain>
    </source>
</reference>
<dbReference type="AlphaFoldDB" id="A0A251RAD2"/>
<name>A0A251RAD2_PRUPE</name>
<dbReference type="Proteomes" id="UP000006882">
    <property type="component" value="Chromosome G1"/>
</dbReference>
<dbReference type="EMBL" id="CM007651">
    <property type="protein sequence ID" value="ONI32690.1"/>
    <property type="molecule type" value="Genomic_DNA"/>
</dbReference>
<organism evidence="1 2">
    <name type="scientific">Prunus persica</name>
    <name type="common">Peach</name>
    <name type="synonym">Amygdalus persica</name>
    <dbReference type="NCBI Taxonomy" id="3760"/>
    <lineage>
        <taxon>Eukaryota</taxon>
        <taxon>Viridiplantae</taxon>
        <taxon>Streptophyta</taxon>
        <taxon>Embryophyta</taxon>
        <taxon>Tracheophyta</taxon>
        <taxon>Spermatophyta</taxon>
        <taxon>Magnoliopsida</taxon>
        <taxon>eudicotyledons</taxon>
        <taxon>Gunneridae</taxon>
        <taxon>Pentapetalae</taxon>
        <taxon>rosids</taxon>
        <taxon>fabids</taxon>
        <taxon>Rosales</taxon>
        <taxon>Rosaceae</taxon>
        <taxon>Amygdaloideae</taxon>
        <taxon>Amygdaleae</taxon>
        <taxon>Prunus</taxon>
    </lineage>
</organism>
<dbReference type="Gramene" id="ONI32690">
    <property type="protein sequence ID" value="ONI32690"/>
    <property type="gene ID" value="PRUPE_1G379900"/>
</dbReference>
<proteinExistence type="predicted"/>
<sequence>MIYILRTISNLVLAFCTDSKNTIPIPNKEATILKHKSQVNSTRFFFLIEKYNLSDFAKQSQDIPGVSGSLLPA</sequence>